<sequence length="1814" mass="202857">MDDTDIPHDNDFFILTEFNEQEGPIPLLVYPEENPPNTMNLFSFAIRIMTVETDTKTKLIGDYLPTNSTSVLIDDAEKLYAFVYRFTLSDIYARGYVRPYALCYVTNSATKILSLFDELRVECSTVCSLILSFSPLKIAHYLQSKNWISFRSDLIKQIRDIHFTYLSLTKRLSPSFSNHIHSLYLEECKMKTYRLPHIGCDIDMESIINLYEDEQDLIKFGAVQKMTFLVPHPSHSPENGTSHDENNVDDEMLSPLDPAHLLEDTSESIQVQDDTGVLLNGILQKWKENNWIGSQDLEEHTVFDVLNDLVNLDVRLRTLFLTRRATLQQRQISTEFSGEILDAVLQLGVSGSDEDETKPFNEDEFFDEDLLDQHDDELILSAVQQTLTLHGEACGWDESVNIISDAKEDDEDFPFHILTDPTAKTFTTNRKPLSYSNDDVGVLLALFTNSTLHLPPPADNPKFSFPEPLLISLHSLISPVLAPPSTLLPPSRYKNIQLDKKLRNLDQIVENRDVLLLFFSQLRILHQAFSVPLFLLKLEKEGLLELGGSDLPFTVDPLLNSFAKRSPLLSEYQGSSDTLISTPPNASVRLRTINSPSTLSAGSFTPLHHQHLSHAVYHAHPTFQTPHPHRGILSIGRVSFMNFFTPSASAMKHAKSLFKVVSQATRSEQARITKAVNKVLVQELAAQVSMQNENEDIPPVPLLRKKSETASTRPINSQHEERFEAPSDHMSDSPFRAGMSSQLSLAAATTPSHTPKMLSYDSMSPMKRLELLRVLLLLPPNLRAMMIVHIRRLHRLRDDEAGFEMLLEQLHHVTKDPQDLLMLDGEDSTTQQQLMLRVTHPDRQNIYLSLLQNREFMSFYHNQLVLSDLPSQPLQSPRSSTSPAQGSPLKRLPPIPPPSTSLHFTDLASSSSSHPFSAPFRVDQNLLGGLFHRPFVSVSHISSFTDHSNLHPTVRLFMSLTNQKHVLALHTTLNEIHQQSHATLRPVRRRKRDTAGGHVISRHKAVDSSTLPSPFSKSGHSTPVPVIPDMKVFSAQKIMKPSELILTSTPDKPELSEDILDMSQFDTYDQETLSSSHVSGPQLSDDAATTLSGVTRRSQEVGASPLRSHIDPEQISVDLHVKTARDMPLVLNDGGHKPASRAFSLQTGMGDLDDKAGFMFESVEEKTLLSSAVSPPSLANSTMSVKTQRNQPGMTEQRDVKIPDRVRDSLVGQCAIITGTVLEPFQQNELAKRFKRQVPSTTPQTINRDKMDALHKPKAVLIASAEETVAPDQLSASASSRHTPKASFTPPKDLLATPSPMELSQPPTPIPPKPVIEEVDDVEKAGNNRNGEDEEVGVVLTEAELQTDKLDRFSDYLGKFVTPLPTDADQPHHAFPIVSPSSLQMSLSVFPSLSPFTSTQRQYSHAQLHTPLSFLTSPSFNAFAFTALFDEYPFIARCARSLLVGVPVIIFAPEDQREVVQRIVGVLSFFVIGSGNFGRVELWRTVPYTPSELGGLALSALSTTVQTLPKFMQGRVTFWNFRREHVVTVMFEGGKDIERMLVVPDFEEQQKENEEGNEAGKAAAKKKSEMRATISSCTPLLFISRIIDSLSDLSEKAYLLYVGMRENSHTTKDLRKPAINARMFRRGASHSKTLKRLVVPRRPSNVGTNDNDSTNSFELDIIRQQLELEREKMIEGMQPIPSNPSRSGFSITPPSILSRLSSSRPSQALNSLKSPFSGASSVQIFLSQLEKRAQRLVKLDSLETMPVVMHCAISTSLFSDNSPTNCSPAGVPTLPILCFHARIIIPTVISFDSFLFLALFYFLFIFFFGRDTLF</sequence>
<evidence type="ECO:0000256" key="7">
    <source>
        <dbReference type="SAM" id="Phobius"/>
    </source>
</evidence>
<dbReference type="PANTHER" id="PTHR31334:SF1">
    <property type="entry name" value="GUANINE NUCLEOTIDE EXCHANGE PROTEIN SMCR8"/>
    <property type="match status" value="1"/>
</dbReference>
<feature type="compositionally biased region" description="Polar residues" evidence="6">
    <location>
        <begin position="1007"/>
        <end position="1021"/>
    </location>
</feature>
<dbReference type="EMBL" id="JARBJD010000187">
    <property type="protein sequence ID" value="KAK2947961.1"/>
    <property type="molecule type" value="Genomic_DNA"/>
</dbReference>
<keyword evidence="3" id="KW-0344">Guanine-nucleotide releasing factor</keyword>
<evidence type="ECO:0000256" key="5">
    <source>
        <dbReference type="ARBA" id="ARBA00038137"/>
    </source>
</evidence>
<evidence type="ECO:0000313" key="10">
    <source>
        <dbReference type="Proteomes" id="UP001281761"/>
    </source>
</evidence>
<comment type="similarity">
    <text evidence="5">Belongs to the SMCR8 family.</text>
</comment>
<evidence type="ECO:0000256" key="3">
    <source>
        <dbReference type="ARBA" id="ARBA00022658"/>
    </source>
</evidence>
<keyword evidence="4" id="KW-0072">Autophagy</keyword>
<feature type="region of interest" description="Disordered" evidence="6">
    <location>
        <begin position="706"/>
        <end position="731"/>
    </location>
</feature>
<feature type="region of interest" description="Disordered" evidence="6">
    <location>
        <begin position="1272"/>
        <end position="1313"/>
    </location>
</feature>
<feature type="compositionally biased region" description="Polar residues" evidence="6">
    <location>
        <begin position="1182"/>
        <end position="1194"/>
    </location>
</feature>
<keyword evidence="2" id="KW-0963">Cytoplasm</keyword>
<feature type="region of interest" description="Disordered" evidence="6">
    <location>
        <begin position="980"/>
        <end position="1023"/>
    </location>
</feature>
<evidence type="ECO:0000256" key="6">
    <source>
        <dbReference type="SAM" id="MobiDB-lite"/>
    </source>
</evidence>
<evidence type="ECO:0000256" key="4">
    <source>
        <dbReference type="ARBA" id="ARBA00023006"/>
    </source>
</evidence>
<comment type="caution">
    <text evidence="9">The sequence shown here is derived from an EMBL/GenBank/DDBJ whole genome shotgun (WGS) entry which is preliminary data.</text>
</comment>
<evidence type="ECO:0000256" key="1">
    <source>
        <dbReference type="ARBA" id="ARBA00004496"/>
    </source>
</evidence>
<feature type="compositionally biased region" description="Low complexity" evidence="6">
    <location>
        <begin position="870"/>
        <end position="890"/>
    </location>
</feature>
<feature type="compositionally biased region" description="Basic and acidic residues" evidence="6">
    <location>
        <begin position="718"/>
        <end position="731"/>
    </location>
</feature>
<proteinExistence type="inferred from homology"/>
<feature type="region of interest" description="Disordered" evidence="6">
    <location>
        <begin position="231"/>
        <end position="253"/>
    </location>
</feature>
<feature type="region of interest" description="Disordered" evidence="6">
    <location>
        <begin position="870"/>
        <end position="901"/>
    </location>
</feature>
<accession>A0ABQ9X7Q2</accession>
<dbReference type="InterPro" id="IPR037520">
    <property type="entry name" value="Folliculin/SMCR8_longin"/>
</dbReference>
<dbReference type="PROSITE" id="PS51834">
    <property type="entry name" value="DENN_FLCN_SMCR8"/>
    <property type="match status" value="1"/>
</dbReference>
<keyword evidence="7" id="KW-1133">Transmembrane helix</keyword>
<dbReference type="PANTHER" id="PTHR31334">
    <property type="entry name" value="SMITH-MAGENIS SYNDROME REGION GENE 8 PROTEIN"/>
    <property type="match status" value="1"/>
</dbReference>
<keyword evidence="10" id="KW-1185">Reference proteome</keyword>
<dbReference type="Proteomes" id="UP001281761">
    <property type="component" value="Unassembled WGS sequence"/>
</dbReference>
<protein>
    <recommendedName>
        <fullName evidence="8">UDENN FLCN/SMCR8-type domain-containing protein</fullName>
    </recommendedName>
</protein>
<evidence type="ECO:0000313" key="9">
    <source>
        <dbReference type="EMBL" id="KAK2947961.1"/>
    </source>
</evidence>
<feature type="transmembrane region" description="Helical" evidence="7">
    <location>
        <begin position="1783"/>
        <end position="1808"/>
    </location>
</feature>
<keyword evidence="7" id="KW-0472">Membrane</keyword>
<organism evidence="9 10">
    <name type="scientific">Blattamonas nauphoetae</name>
    <dbReference type="NCBI Taxonomy" id="2049346"/>
    <lineage>
        <taxon>Eukaryota</taxon>
        <taxon>Metamonada</taxon>
        <taxon>Preaxostyla</taxon>
        <taxon>Oxymonadida</taxon>
        <taxon>Blattamonas</taxon>
    </lineage>
</organism>
<evidence type="ECO:0000259" key="8">
    <source>
        <dbReference type="PROSITE" id="PS51834"/>
    </source>
</evidence>
<dbReference type="InterPro" id="IPR037521">
    <property type="entry name" value="FLCN/SMCR8_DENN"/>
</dbReference>
<feature type="compositionally biased region" description="Low complexity" evidence="6">
    <location>
        <begin position="1171"/>
        <end position="1181"/>
    </location>
</feature>
<keyword evidence="7" id="KW-0812">Transmembrane</keyword>
<comment type="subcellular location">
    <subcellularLocation>
        <location evidence="1">Cytoplasm</location>
    </subcellularLocation>
</comment>
<name>A0ABQ9X7Q2_9EUKA</name>
<feature type="region of interest" description="Disordered" evidence="6">
    <location>
        <begin position="1074"/>
        <end position="1107"/>
    </location>
</feature>
<feature type="compositionally biased region" description="Polar residues" evidence="6">
    <location>
        <begin position="1074"/>
        <end position="1096"/>
    </location>
</feature>
<reference evidence="9 10" key="1">
    <citation type="journal article" date="2022" name="bioRxiv">
        <title>Genomics of Preaxostyla Flagellates Illuminates Evolutionary Transitions and the Path Towards Mitochondrial Loss.</title>
        <authorList>
            <person name="Novak L.V.F."/>
            <person name="Treitli S.C."/>
            <person name="Pyrih J."/>
            <person name="Halakuc P."/>
            <person name="Pipaliya S.V."/>
            <person name="Vacek V."/>
            <person name="Brzon O."/>
            <person name="Soukal P."/>
            <person name="Eme L."/>
            <person name="Dacks J.B."/>
            <person name="Karnkowska A."/>
            <person name="Elias M."/>
            <person name="Hampl V."/>
        </authorList>
    </citation>
    <scope>NUCLEOTIDE SEQUENCE [LARGE SCALE GENOMIC DNA]</scope>
    <source>
        <strain evidence="9">NAU3</strain>
        <tissue evidence="9">Gut</tissue>
    </source>
</reference>
<feature type="domain" description="UDENN FLCN/SMCR8-type" evidence="8">
    <location>
        <begin position="1"/>
        <end position="1642"/>
    </location>
</feature>
<feature type="region of interest" description="Disordered" evidence="6">
    <location>
        <begin position="1171"/>
        <end position="1196"/>
    </location>
</feature>
<dbReference type="Pfam" id="PF11704">
    <property type="entry name" value="Folliculin"/>
    <property type="match status" value="1"/>
</dbReference>
<gene>
    <name evidence="9" type="ORF">BLNAU_17085</name>
</gene>
<evidence type="ECO:0000256" key="2">
    <source>
        <dbReference type="ARBA" id="ARBA00022490"/>
    </source>
</evidence>